<accession>A0A1J1J151</accession>
<sequence>MGHIIKTGVCPKVTPEPNFDMGFFSGQWNAIYETLQLKECLRYDFIYNAGTSKHELKIKNPLLTLTGTLKVKDTNLPANMTLKFPIIPKSVLTVVTTDNVTYAGIFDCYDFIYNLTQFHRQSVTFLARAVSLSQTIVDTMNATFNSFPGVCNVAGMPPDSMTMTTTIIIYF</sequence>
<dbReference type="Proteomes" id="UP000183832">
    <property type="component" value="Unassembled WGS sequence"/>
</dbReference>
<dbReference type="SUPFAM" id="SSF50814">
    <property type="entry name" value="Lipocalins"/>
    <property type="match status" value="1"/>
</dbReference>
<keyword evidence="2" id="KW-1185">Reference proteome</keyword>
<evidence type="ECO:0000313" key="2">
    <source>
        <dbReference type="Proteomes" id="UP000183832"/>
    </source>
</evidence>
<dbReference type="EMBL" id="CVRI01000066">
    <property type="protein sequence ID" value="CRL06064.1"/>
    <property type="molecule type" value="Genomic_DNA"/>
</dbReference>
<dbReference type="OrthoDB" id="6728016at2759"/>
<dbReference type="AlphaFoldDB" id="A0A1J1J151"/>
<gene>
    <name evidence="1" type="ORF">CLUMA_CG019192</name>
</gene>
<dbReference type="Gene3D" id="2.40.128.20">
    <property type="match status" value="1"/>
</dbReference>
<evidence type="ECO:0000313" key="1">
    <source>
        <dbReference type="EMBL" id="CRL06064.1"/>
    </source>
</evidence>
<organism evidence="1 2">
    <name type="scientific">Clunio marinus</name>
    <dbReference type="NCBI Taxonomy" id="568069"/>
    <lineage>
        <taxon>Eukaryota</taxon>
        <taxon>Metazoa</taxon>
        <taxon>Ecdysozoa</taxon>
        <taxon>Arthropoda</taxon>
        <taxon>Hexapoda</taxon>
        <taxon>Insecta</taxon>
        <taxon>Pterygota</taxon>
        <taxon>Neoptera</taxon>
        <taxon>Endopterygota</taxon>
        <taxon>Diptera</taxon>
        <taxon>Nematocera</taxon>
        <taxon>Chironomoidea</taxon>
        <taxon>Chironomidae</taxon>
        <taxon>Clunio</taxon>
    </lineage>
</organism>
<protein>
    <submittedName>
        <fullName evidence="1">CLUMA_CG019192, isoform A</fullName>
    </submittedName>
</protein>
<name>A0A1J1J151_9DIPT</name>
<dbReference type="InterPro" id="IPR012674">
    <property type="entry name" value="Calycin"/>
</dbReference>
<reference evidence="1 2" key="1">
    <citation type="submission" date="2015-04" db="EMBL/GenBank/DDBJ databases">
        <authorList>
            <person name="Syromyatnikov M.Y."/>
            <person name="Popov V.N."/>
        </authorList>
    </citation>
    <scope>NUCLEOTIDE SEQUENCE [LARGE SCALE GENOMIC DNA]</scope>
</reference>
<proteinExistence type="predicted"/>